<evidence type="ECO:0008006" key="3">
    <source>
        <dbReference type="Google" id="ProtNLM"/>
    </source>
</evidence>
<reference evidence="1 2" key="1">
    <citation type="submission" date="2020-08" db="EMBL/GenBank/DDBJ databases">
        <title>Genomic Encyclopedia of Type Strains, Phase IV (KMG-IV): sequencing the most valuable type-strain genomes for metagenomic binning, comparative biology and taxonomic classification.</title>
        <authorList>
            <person name="Goeker M."/>
        </authorList>
    </citation>
    <scope>NUCLEOTIDE SEQUENCE [LARGE SCALE GENOMIC DNA]</scope>
    <source>
        <strain evidence="1 2">DSM 11805</strain>
    </source>
</reference>
<dbReference type="Gene3D" id="3.90.1720.10">
    <property type="entry name" value="endopeptidase domain like (from Nostoc punctiforme)"/>
    <property type="match status" value="1"/>
</dbReference>
<gene>
    <name evidence="1" type="ORF">GGQ92_001286</name>
</gene>
<proteinExistence type="predicted"/>
<name>A0A841RLK9_9BACI</name>
<dbReference type="SUPFAM" id="SSF54001">
    <property type="entry name" value="Cysteine proteinases"/>
    <property type="match status" value="1"/>
</dbReference>
<evidence type="ECO:0000313" key="2">
    <source>
        <dbReference type="Proteomes" id="UP000572212"/>
    </source>
</evidence>
<sequence>MQLHVWKDVHYIYVYPALPQNELRVLLNNKKVDLFTDSYCNVIPLDEEKDSNHLFIEVNSDQWIVRKDYRWKSTKVRDTDFQPGDILVASDNLNTKYSGYMGHSAIVVNNHEMVESPGGDISIIKAPIEKFIRHHPLYAHYRPVNRDLGERAAQYALQYYEQYEKNKQNGENKPIFSFKLSQSLDDPWEYVYCSKLVWLAYHHGADYSFKNDFLLFSPEDLFTNLKDNDDFEEIYRHEDVHFKLNT</sequence>
<dbReference type="EMBL" id="JACHON010000003">
    <property type="protein sequence ID" value="MBB6512503.1"/>
    <property type="molecule type" value="Genomic_DNA"/>
</dbReference>
<dbReference type="AlphaFoldDB" id="A0A841RLK9"/>
<accession>A0A841RLK9</accession>
<organism evidence="1 2">
    <name type="scientific">Gracilibacillus halotolerans</name>
    <dbReference type="NCBI Taxonomy" id="74386"/>
    <lineage>
        <taxon>Bacteria</taxon>
        <taxon>Bacillati</taxon>
        <taxon>Bacillota</taxon>
        <taxon>Bacilli</taxon>
        <taxon>Bacillales</taxon>
        <taxon>Bacillaceae</taxon>
        <taxon>Gracilibacillus</taxon>
    </lineage>
</organism>
<keyword evidence="2" id="KW-1185">Reference proteome</keyword>
<comment type="caution">
    <text evidence="1">The sequence shown here is derived from an EMBL/GenBank/DDBJ whole genome shotgun (WGS) entry which is preliminary data.</text>
</comment>
<dbReference type="RefSeq" id="WP_184245837.1">
    <property type="nucleotide sequence ID" value="NZ_BAAACU010000058.1"/>
</dbReference>
<dbReference type="InterPro" id="IPR038765">
    <property type="entry name" value="Papain-like_cys_pep_sf"/>
</dbReference>
<evidence type="ECO:0000313" key="1">
    <source>
        <dbReference type="EMBL" id="MBB6512503.1"/>
    </source>
</evidence>
<protein>
    <recommendedName>
        <fullName evidence="3">Permuted papain-like amidase enzyme, YaeF/YiiX, C92 family</fullName>
    </recommendedName>
</protein>
<dbReference type="Proteomes" id="UP000572212">
    <property type="component" value="Unassembled WGS sequence"/>
</dbReference>